<dbReference type="PANTHER" id="PTHR43712:SF2">
    <property type="entry name" value="O-METHYLTRANSFERASE CICE"/>
    <property type="match status" value="1"/>
</dbReference>
<dbReference type="InterPro" id="IPR012967">
    <property type="entry name" value="COMT_dimerisation"/>
</dbReference>
<comment type="caution">
    <text evidence="7">The sequence shown here is derived from an EMBL/GenBank/DDBJ whole genome shotgun (WGS) entry which is preliminary data.</text>
</comment>
<dbReference type="GO" id="GO:0032259">
    <property type="term" value="P:methylation"/>
    <property type="evidence" value="ECO:0007669"/>
    <property type="project" value="UniProtKB-KW"/>
</dbReference>
<accession>A0A9P6GCZ6</accession>
<feature type="active site" description="Proton acceptor" evidence="4">
    <location>
        <position position="314"/>
    </location>
</feature>
<proteinExistence type="predicted"/>
<dbReference type="AlphaFoldDB" id="A0A9P6GCZ6"/>
<evidence type="ECO:0000256" key="2">
    <source>
        <dbReference type="ARBA" id="ARBA00022679"/>
    </source>
</evidence>
<keyword evidence="3" id="KW-0949">S-adenosyl-L-methionine</keyword>
<dbReference type="SUPFAM" id="SSF46785">
    <property type="entry name" value="Winged helix' DNA-binding domain"/>
    <property type="match status" value="1"/>
</dbReference>
<keyword evidence="2" id="KW-0808">Transferase</keyword>
<organism evidence="7 8">
    <name type="scientific">Paraphaeosphaeria minitans</name>
    <dbReference type="NCBI Taxonomy" id="565426"/>
    <lineage>
        <taxon>Eukaryota</taxon>
        <taxon>Fungi</taxon>
        <taxon>Dikarya</taxon>
        <taxon>Ascomycota</taxon>
        <taxon>Pezizomycotina</taxon>
        <taxon>Dothideomycetes</taxon>
        <taxon>Pleosporomycetidae</taxon>
        <taxon>Pleosporales</taxon>
        <taxon>Massarineae</taxon>
        <taxon>Didymosphaeriaceae</taxon>
        <taxon>Paraphaeosphaeria</taxon>
    </lineage>
</organism>
<evidence type="ECO:0000313" key="8">
    <source>
        <dbReference type="Proteomes" id="UP000756921"/>
    </source>
</evidence>
<feature type="domain" description="O-methyltransferase dimerisation" evidence="6">
    <location>
        <begin position="73"/>
        <end position="144"/>
    </location>
</feature>
<dbReference type="PIRSF" id="PIRSF005739">
    <property type="entry name" value="O-mtase"/>
    <property type="match status" value="1"/>
</dbReference>
<sequence>MDDRLQKINVAMQEAVDALEGPLNDARLSTLQTPDALPDKQLWLLASQTINLADRLLRLLQPPALQLAEGYLAYIDTKCLCAAVENSIPDMLASGPLTVDELASRTSLQPLRLKQIMRVLHNNAIFVYSDSTQTYSNTPSSSLLRRDHWTQWHRWVALYGSLFYDFASSIPSAIRARESRTAAQIACGTEKNIFRYFFEQEGMQEKFHAALGAGAVAQAPGLLADYAWHELGDATVLDIGGGGGDFITALLRGYPTLRGALFELDSVIDMVRPKFRDTKGEFADVGARMVNLHVGDFLTAVPTYEVYTMKWCLHNWSDADVVRILHVVRKAMHVTRRARIVIIEAVLADGRSSRVWRYGDVTMMATVNGQERTEAEWHALGSKAGWRVESVTAMRNVWAAAIDLRPA</sequence>
<dbReference type="Gene3D" id="1.10.10.10">
    <property type="entry name" value="Winged helix-like DNA-binding domain superfamily/Winged helix DNA-binding domain"/>
    <property type="match status" value="1"/>
</dbReference>
<dbReference type="Proteomes" id="UP000756921">
    <property type="component" value="Unassembled WGS sequence"/>
</dbReference>
<dbReference type="PANTHER" id="PTHR43712">
    <property type="entry name" value="PUTATIVE (AFU_ORTHOLOGUE AFUA_4G14580)-RELATED"/>
    <property type="match status" value="1"/>
</dbReference>
<dbReference type="GO" id="GO:0046983">
    <property type="term" value="F:protein dimerization activity"/>
    <property type="evidence" value="ECO:0007669"/>
    <property type="project" value="InterPro"/>
</dbReference>
<feature type="domain" description="O-methyltransferase C-terminal" evidence="5">
    <location>
        <begin position="186"/>
        <end position="387"/>
    </location>
</feature>
<protein>
    <submittedName>
        <fullName evidence="7">O-methyltransferase</fullName>
    </submittedName>
</protein>
<dbReference type="PROSITE" id="PS51683">
    <property type="entry name" value="SAM_OMT_II"/>
    <property type="match status" value="1"/>
</dbReference>
<evidence type="ECO:0000256" key="4">
    <source>
        <dbReference type="PIRSR" id="PIRSR005739-1"/>
    </source>
</evidence>
<keyword evidence="1" id="KW-0489">Methyltransferase</keyword>
<dbReference type="SUPFAM" id="SSF53335">
    <property type="entry name" value="S-adenosyl-L-methionine-dependent methyltransferases"/>
    <property type="match status" value="1"/>
</dbReference>
<dbReference type="InterPro" id="IPR036390">
    <property type="entry name" value="WH_DNA-bd_sf"/>
</dbReference>
<name>A0A9P6GCZ6_9PLEO</name>
<dbReference type="EMBL" id="WJXW01000010">
    <property type="protein sequence ID" value="KAF9732838.1"/>
    <property type="molecule type" value="Genomic_DNA"/>
</dbReference>
<dbReference type="InterPro" id="IPR001077">
    <property type="entry name" value="COMT_C"/>
</dbReference>
<dbReference type="Pfam" id="PF08100">
    <property type="entry name" value="Dimerisation"/>
    <property type="match status" value="1"/>
</dbReference>
<dbReference type="GO" id="GO:0008171">
    <property type="term" value="F:O-methyltransferase activity"/>
    <property type="evidence" value="ECO:0007669"/>
    <property type="project" value="InterPro"/>
</dbReference>
<dbReference type="InterPro" id="IPR029063">
    <property type="entry name" value="SAM-dependent_MTases_sf"/>
</dbReference>
<evidence type="ECO:0000259" key="6">
    <source>
        <dbReference type="Pfam" id="PF08100"/>
    </source>
</evidence>
<dbReference type="Pfam" id="PF00891">
    <property type="entry name" value="Methyltransf_2"/>
    <property type="match status" value="1"/>
</dbReference>
<dbReference type="OrthoDB" id="1606438at2759"/>
<evidence type="ECO:0000256" key="3">
    <source>
        <dbReference type="ARBA" id="ARBA00022691"/>
    </source>
</evidence>
<gene>
    <name evidence="7" type="ORF">PMIN01_09696</name>
</gene>
<keyword evidence="8" id="KW-1185">Reference proteome</keyword>
<evidence type="ECO:0000256" key="1">
    <source>
        <dbReference type="ARBA" id="ARBA00022603"/>
    </source>
</evidence>
<dbReference type="Gene3D" id="3.40.50.150">
    <property type="entry name" value="Vaccinia Virus protein VP39"/>
    <property type="match status" value="1"/>
</dbReference>
<evidence type="ECO:0000313" key="7">
    <source>
        <dbReference type="EMBL" id="KAF9732838.1"/>
    </source>
</evidence>
<dbReference type="InterPro" id="IPR016461">
    <property type="entry name" value="COMT-like"/>
</dbReference>
<evidence type="ECO:0000259" key="5">
    <source>
        <dbReference type="Pfam" id="PF00891"/>
    </source>
</evidence>
<reference evidence="7" key="1">
    <citation type="journal article" date="2020" name="Mol. Plant Microbe Interact.">
        <title>Genome Sequence of the Biocontrol Agent Coniothyrium minitans strain Conio (IMI 134523).</title>
        <authorList>
            <person name="Patel D."/>
            <person name="Shittu T.A."/>
            <person name="Baroncelli R."/>
            <person name="Muthumeenakshi S."/>
            <person name="Osborne T.H."/>
            <person name="Janganan T.K."/>
            <person name="Sreenivasaprasad S."/>
        </authorList>
    </citation>
    <scope>NUCLEOTIDE SEQUENCE</scope>
    <source>
        <strain evidence="7">Conio</strain>
    </source>
</reference>
<dbReference type="InterPro" id="IPR036388">
    <property type="entry name" value="WH-like_DNA-bd_sf"/>
</dbReference>